<dbReference type="GO" id="GO:0003700">
    <property type="term" value="F:DNA-binding transcription factor activity"/>
    <property type="evidence" value="ECO:0007669"/>
    <property type="project" value="InterPro"/>
</dbReference>
<dbReference type="PATRIC" id="fig|298794.3.peg.103"/>
<dbReference type="SUPFAM" id="SSF53850">
    <property type="entry name" value="Periplasmic binding protein-like II"/>
    <property type="match status" value="1"/>
</dbReference>
<keyword evidence="8" id="KW-1185">Reference proteome</keyword>
<evidence type="ECO:0000256" key="1">
    <source>
        <dbReference type="ARBA" id="ARBA00009437"/>
    </source>
</evidence>
<dbReference type="PRINTS" id="PR00039">
    <property type="entry name" value="HTHLYSR"/>
</dbReference>
<evidence type="ECO:0000256" key="3">
    <source>
        <dbReference type="ARBA" id="ARBA00023125"/>
    </source>
</evidence>
<dbReference type="Proteomes" id="UP000035955">
    <property type="component" value="Unassembled WGS sequence"/>
</dbReference>
<comment type="caution">
    <text evidence="7">The sequence shown here is derived from an EMBL/GenBank/DDBJ whole genome shotgun (WGS) entry which is preliminary data.</text>
</comment>
<name>A0A0J6VBI0_9HYPH</name>
<organism evidence="7 8">
    <name type="scientific">Methylobacterium variabile</name>
    <dbReference type="NCBI Taxonomy" id="298794"/>
    <lineage>
        <taxon>Bacteria</taxon>
        <taxon>Pseudomonadati</taxon>
        <taxon>Pseudomonadota</taxon>
        <taxon>Alphaproteobacteria</taxon>
        <taxon>Hyphomicrobiales</taxon>
        <taxon>Methylobacteriaceae</taxon>
        <taxon>Methylobacterium</taxon>
    </lineage>
</organism>
<dbReference type="InterPro" id="IPR036390">
    <property type="entry name" value="WH_DNA-bd_sf"/>
</dbReference>
<evidence type="ECO:0000256" key="2">
    <source>
        <dbReference type="ARBA" id="ARBA00023015"/>
    </source>
</evidence>
<dbReference type="AlphaFoldDB" id="A0A0J6VBI0"/>
<proteinExistence type="inferred from homology"/>
<dbReference type="FunFam" id="1.10.10.10:FF:000001">
    <property type="entry name" value="LysR family transcriptional regulator"/>
    <property type="match status" value="1"/>
</dbReference>
<dbReference type="EMBL" id="LABY01000101">
    <property type="protein sequence ID" value="KMO36381.1"/>
    <property type="molecule type" value="Genomic_DNA"/>
</dbReference>
<dbReference type="Pfam" id="PF00126">
    <property type="entry name" value="HTH_1"/>
    <property type="match status" value="1"/>
</dbReference>
<keyword evidence="3" id="KW-0238">DNA-binding</keyword>
<dbReference type="InterPro" id="IPR036388">
    <property type="entry name" value="WH-like_DNA-bd_sf"/>
</dbReference>
<sequence length="309" mass="33165">MSSPTLKQIRFFVAAVDWGSLSRAAAHLNVAQPALSQQIAQLEATLRNELLSRTARGVRPTEAGQRFYRHARTILRQVDGAVSDLTGPGEVIGRVAIGLPTSVATILAHPLLSTILRDYPGIRPELFESLSGYLHELIAQRRLELAILYRDRSGPGLTVQPILREELFLVTKTGTPSGTITMREVSRLPLILPSATHTLRTMVEAAFAREGLALNVIADVDSLPTMRKMAAAGLAAAILPISGLSGIDEAERPAMLRIVAPTITRPLGLCYAADQPLAGPAALVADLMVAEVRRLVECGAWGNAVLIEP</sequence>
<dbReference type="OrthoDB" id="8479357at2"/>
<dbReference type="InterPro" id="IPR005119">
    <property type="entry name" value="LysR_subst-bd"/>
</dbReference>
<dbReference type="RefSeq" id="WP_048445111.1">
    <property type="nucleotide sequence ID" value="NZ_LABY01000101.1"/>
</dbReference>
<dbReference type="Gene3D" id="3.40.190.290">
    <property type="match status" value="1"/>
</dbReference>
<dbReference type="GO" id="GO:2000142">
    <property type="term" value="P:regulation of DNA-templated transcription initiation"/>
    <property type="evidence" value="ECO:0007669"/>
    <property type="project" value="TreeGrafter"/>
</dbReference>
<dbReference type="PROSITE" id="PS50931">
    <property type="entry name" value="HTH_LYSR"/>
    <property type="match status" value="1"/>
</dbReference>
<gene>
    <name evidence="7" type="ORF">VQ02_15590</name>
</gene>
<protein>
    <recommendedName>
        <fullName evidence="6">HTH lysR-type domain-containing protein</fullName>
    </recommendedName>
</protein>
<dbReference type="PANTHER" id="PTHR30293:SF0">
    <property type="entry name" value="NITROGEN ASSIMILATION REGULATORY PROTEIN NAC"/>
    <property type="match status" value="1"/>
</dbReference>
<evidence type="ECO:0000256" key="5">
    <source>
        <dbReference type="ARBA" id="ARBA00023163"/>
    </source>
</evidence>
<accession>A0A0J6VBI0</accession>
<dbReference type="Gene3D" id="1.10.10.10">
    <property type="entry name" value="Winged helix-like DNA-binding domain superfamily/Winged helix DNA-binding domain"/>
    <property type="match status" value="1"/>
</dbReference>
<reference evidence="7 8" key="1">
    <citation type="submission" date="2015-03" db="EMBL/GenBank/DDBJ databases">
        <title>Genome sequencing of Methylobacterium variabile DSM 16961.</title>
        <authorList>
            <person name="Chaudhry V."/>
            <person name="Patil P.B."/>
        </authorList>
    </citation>
    <scope>NUCLEOTIDE SEQUENCE [LARGE SCALE GENOMIC DNA]</scope>
    <source>
        <strain evidence="7 8">DSM 16961</strain>
    </source>
</reference>
<dbReference type="GO" id="GO:0003677">
    <property type="term" value="F:DNA binding"/>
    <property type="evidence" value="ECO:0007669"/>
    <property type="project" value="UniProtKB-KW"/>
</dbReference>
<keyword evidence="2" id="KW-0805">Transcription regulation</keyword>
<comment type="similarity">
    <text evidence="1">Belongs to the LysR transcriptional regulatory family.</text>
</comment>
<dbReference type="SUPFAM" id="SSF46785">
    <property type="entry name" value="Winged helix' DNA-binding domain"/>
    <property type="match status" value="1"/>
</dbReference>
<feature type="domain" description="HTH lysR-type" evidence="6">
    <location>
        <begin position="4"/>
        <end position="61"/>
    </location>
</feature>
<dbReference type="PANTHER" id="PTHR30293">
    <property type="entry name" value="TRANSCRIPTIONAL REGULATORY PROTEIN NAC-RELATED"/>
    <property type="match status" value="1"/>
</dbReference>
<evidence type="ECO:0000313" key="7">
    <source>
        <dbReference type="EMBL" id="KMO36381.1"/>
    </source>
</evidence>
<evidence type="ECO:0000259" key="6">
    <source>
        <dbReference type="PROSITE" id="PS50931"/>
    </source>
</evidence>
<keyword evidence="5" id="KW-0804">Transcription</keyword>
<evidence type="ECO:0000313" key="8">
    <source>
        <dbReference type="Proteomes" id="UP000035955"/>
    </source>
</evidence>
<dbReference type="Pfam" id="PF03466">
    <property type="entry name" value="LysR_substrate"/>
    <property type="match status" value="1"/>
</dbReference>
<evidence type="ECO:0000256" key="4">
    <source>
        <dbReference type="ARBA" id="ARBA00023159"/>
    </source>
</evidence>
<keyword evidence="4" id="KW-0010">Activator</keyword>
<dbReference type="InterPro" id="IPR000847">
    <property type="entry name" value="LysR_HTH_N"/>
</dbReference>